<comment type="caution">
    <text evidence="1">The sequence shown here is derived from an EMBL/GenBank/DDBJ whole genome shotgun (WGS) entry which is preliminary data.</text>
</comment>
<name>A0A396S2A6_9PSED</name>
<sequence length="59" mass="6773">MPDDIRLISRHAAAEPYMAIVAGRHLHRRHNETLGQFVARAEIEAARHRESGWYRSHGA</sequence>
<dbReference type="EMBL" id="QJSA01000002">
    <property type="protein sequence ID" value="RHW22677.1"/>
    <property type="molecule type" value="Genomic_DNA"/>
</dbReference>
<gene>
    <name evidence="1" type="ORF">C2846_03365</name>
</gene>
<evidence type="ECO:0000313" key="2">
    <source>
        <dbReference type="Proteomes" id="UP000265745"/>
    </source>
</evidence>
<proteinExistence type="predicted"/>
<keyword evidence="2" id="KW-1185">Reference proteome</keyword>
<organism evidence="1 2">
    <name type="scientific">Pseudomonas jilinensis</name>
    <dbReference type="NCBI Taxonomy" id="2078689"/>
    <lineage>
        <taxon>Bacteria</taxon>
        <taxon>Pseudomonadati</taxon>
        <taxon>Pseudomonadota</taxon>
        <taxon>Gammaproteobacteria</taxon>
        <taxon>Pseudomonadales</taxon>
        <taxon>Pseudomonadaceae</taxon>
        <taxon>Pseudomonas</taxon>
    </lineage>
</organism>
<dbReference type="Proteomes" id="UP000265745">
    <property type="component" value="Unassembled WGS sequence"/>
</dbReference>
<reference evidence="1 2" key="1">
    <citation type="submission" date="2018-06" db="EMBL/GenBank/DDBJ databases">
        <title>Pseudomonas jilinensis sp. nov., isolated from the production water of Jilin Oilfield in China.</title>
        <authorList>
            <person name="Wang J."/>
        </authorList>
    </citation>
    <scope>NUCLEOTIDE SEQUENCE [LARGE SCALE GENOMIC DNA]</scope>
    <source>
        <strain evidence="1 2">JS15-10A1</strain>
    </source>
</reference>
<evidence type="ECO:0000313" key="1">
    <source>
        <dbReference type="EMBL" id="RHW22677.1"/>
    </source>
</evidence>
<protein>
    <submittedName>
        <fullName evidence="1">Uncharacterized protein</fullName>
    </submittedName>
</protein>
<accession>A0A396S2A6</accession>
<dbReference type="AlphaFoldDB" id="A0A396S2A6"/>